<dbReference type="STRING" id="126156.SAMN05421670_2568"/>
<keyword evidence="2" id="KW-1185">Reference proteome</keyword>
<dbReference type="RefSeq" id="WP_093537286.1">
    <property type="nucleotide sequence ID" value="NZ_FOXU01000004.1"/>
</dbReference>
<evidence type="ECO:0000313" key="1">
    <source>
        <dbReference type="EMBL" id="SFQ53490.1"/>
    </source>
</evidence>
<protein>
    <submittedName>
        <fullName evidence="1">Uncharacterized protein</fullName>
    </submittedName>
</protein>
<organism evidence="1 2">
    <name type="scientific">Psychrobacillus psychrotolerans</name>
    <dbReference type="NCBI Taxonomy" id="126156"/>
    <lineage>
        <taxon>Bacteria</taxon>
        <taxon>Bacillati</taxon>
        <taxon>Bacillota</taxon>
        <taxon>Bacilli</taxon>
        <taxon>Bacillales</taxon>
        <taxon>Bacillaceae</taxon>
        <taxon>Psychrobacillus</taxon>
    </lineage>
</organism>
<gene>
    <name evidence="1" type="ORF">SAMN05421670_2568</name>
</gene>
<name>A0A1I5ZAL8_9BACI</name>
<reference evidence="2" key="1">
    <citation type="submission" date="2016-10" db="EMBL/GenBank/DDBJ databases">
        <authorList>
            <person name="Varghese N."/>
            <person name="Submissions S."/>
        </authorList>
    </citation>
    <scope>NUCLEOTIDE SEQUENCE [LARGE SCALE GENOMIC DNA]</scope>
    <source>
        <strain evidence="2">DSM 11706</strain>
    </source>
</reference>
<proteinExistence type="predicted"/>
<dbReference type="Proteomes" id="UP000198734">
    <property type="component" value="Unassembled WGS sequence"/>
</dbReference>
<dbReference type="AlphaFoldDB" id="A0A1I5ZAL8"/>
<sequence length="93" mass="10836">MKKYNISMIVYQDYYGKDIKLKVQEIELRDNTEDSSGYCDICLEEIKEFTLVEGDSRTFFFETDRGVHLSGEGKVQYDGKNGYCIVLKMIKLV</sequence>
<accession>A0A1I5ZAL8</accession>
<dbReference type="EMBL" id="FOXU01000004">
    <property type="protein sequence ID" value="SFQ53490.1"/>
    <property type="molecule type" value="Genomic_DNA"/>
</dbReference>
<evidence type="ECO:0000313" key="2">
    <source>
        <dbReference type="Proteomes" id="UP000198734"/>
    </source>
</evidence>